<dbReference type="GO" id="GO:0016705">
    <property type="term" value="F:oxidoreductase activity, acting on paired donors, with incorporation or reduction of molecular oxygen"/>
    <property type="evidence" value="ECO:0007669"/>
    <property type="project" value="InterPro"/>
</dbReference>
<dbReference type="AlphaFoldDB" id="A0AAE0NQP1"/>
<dbReference type="Gene3D" id="1.10.630.10">
    <property type="entry name" value="Cytochrome P450"/>
    <property type="match status" value="1"/>
</dbReference>
<dbReference type="PANTHER" id="PTHR24305:SF166">
    <property type="entry name" value="CYTOCHROME P450 12A4, MITOCHONDRIAL-RELATED"/>
    <property type="match status" value="1"/>
</dbReference>
<dbReference type="GO" id="GO:0005506">
    <property type="term" value="F:iron ion binding"/>
    <property type="evidence" value="ECO:0007669"/>
    <property type="project" value="InterPro"/>
</dbReference>
<keyword evidence="3" id="KW-0479">Metal-binding</keyword>
<keyword evidence="2" id="KW-0349">Heme</keyword>
<reference evidence="5" key="2">
    <citation type="submission" date="2023-06" db="EMBL/GenBank/DDBJ databases">
        <authorList>
            <consortium name="Lawrence Berkeley National Laboratory"/>
            <person name="Haridas S."/>
            <person name="Hensen N."/>
            <person name="Bonometti L."/>
            <person name="Westerberg I."/>
            <person name="Brannstrom I.O."/>
            <person name="Guillou S."/>
            <person name="Cros-Aarteil S."/>
            <person name="Calhoun S."/>
            <person name="Kuo A."/>
            <person name="Mondo S."/>
            <person name="Pangilinan J."/>
            <person name="Riley R."/>
            <person name="LaButti K."/>
            <person name="Andreopoulos B."/>
            <person name="Lipzen A."/>
            <person name="Chen C."/>
            <person name="Yanf M."/>
            <person name="Daum C."/>
            <person name="Ng V."/>
            <person name="Clum A."/>
            <person name="Steindorff A."/>
            <person name="Ohm R."/>
            <person name="Martin F."/>
            <person name="Silar P."/>
            <person name="Natvig D."/>
            <person name="Lalanne C."/>
            <person name="Gautier V."/>
            <person name="Ament-velasquez S.L."/>
            <person name="Kruys A."/>
            <person name="Hutchinson M.I."/>
            <person name="Powell A.J."/>
            <person name="Barry K."/>
            <person name="Miller A.N."/>
            <person name="Grigoriev I.V."/>
            <person name="Debuchy R."/>
            <person name="Gladieux P."/>
            <person name="Thoren M.H."/>
            <person name="Johannesson H."/>
        </authorList>
    </citation>
    <scope>NUCLEOTIDE SEQUENCE</scope>
    <source>
        <strain evidence="5">CBS 232.78</strain>
    </source>
</reference>
<keyword evidence="6" id="KW-1185">Reference proteome</keyword>
<dbReference type="Proteomes" id="UP001285441">
    <property type="component" value="Unassembled WGS sequence"/>
</dbReference>
<dbReference type="PANTHER" id="PTHR24305">
    <property type="entry name" value="CYTOCHROME P450"/>
    <property type="match status" value="1"/>
</dbReference>
<protein>
    <recommendedName>
        <fullName evidence="7">Cytochrome P450</fullName>
    </recommendedName>
</protein>
<organism evidence="5 6">
    <name type="scientific">Podospora didyma</name>
    <dbReference type="NCBI Taxonomy" id="330526"/>
    <lineage>
        <taxon>Eukaryota</taxon>
        <taxon>Fungi</taxon>
        <taxon>Dikarya</taxon>
        <taxon>Ascomycota</taxon>
        <taxon>Pezizomycotina</taxon>
        <taxon>Sordariomycetes</taxon>
        <taxon>Sordariomycetidae</taxon>
        <taxon>Sordariales</taxon>
        <taxon>Podosporaceae</taxon>
        <taxon>Podospora</taxon>
    </lineage>
</organism>
<dbReference type="SUPFAM" id="SSF48264">
    <property type="entry name" value="Cytochrome P450"/>
    <property type="match status" value="1"/>
</dbReference>
<comment type="caution">
    <text evidence="5">The sequence shown here is derived from an EMBL/GenBank/DDBJ whole genome shotgun (WGS) entry which is preliminary data.</text>
</comment>
<reference evidence="5" key="1">
    <citation type="journal article" date="2023" name="Mol. Phylogenet. Evol.">
        <title>Genome-scale phylogeny and comparative genomics of the fungal order Sordariales.</title>
        <authorList>
            <person name="Hensen N."/>
            <person name="Bonometti L."/>
            <person name="Westerberg I."/>
            <person name="Brannstrom I.O."/>
            <person name="Guillou S."/>
            <person name="Cros-Aarteil S."/>
            <person name="Calhoun S."/>
            <person name="Haridas S."/>
            <person name="Kuo A."/>
            <person name="Mondo S."/>
            <person name="Pangilinan J."/>
            <person name="Riley R."/>
            <person name="LaButti K."/>
            <person name="Andreopoulos B."/>
            <person name="Lipzen A."/>
            <person name="Chen C."/>
            <person name="Yan M."/>
            <person name="Daum C."/>
            <person name="Ng V."/>
            <person name="Clum A."/>
            <person name="Steindorff A."/>
            <person name="Ohm R.A."/>
            <person name="Martin F."/>
            <person name="Silar P."/>
            <person name="Natvig D.O."/>
            <person name="Lalanne C."/>
            <person name="Gautier V."/>
            <person name="Ament-Velasquez S.L."/>
            <person name="Kruys A."/>
            <person name="Hutchinson M.I."/>
            <person name="Powell A.J."/>
            <person name="Barry K."/>
            <person name="Miller A.N."/>
            <person name="Grigoriev I.V."/>
            <person name="Debuchy R."/>
            <person name="Gladieux P."/>
            <person name="Hiltunen Thoren M."/>
            <person name="Johannesson H."/>
        </authorList>
    </citation>
    <scope>NUCLEOTIDE SEQUENCE</scope>
    <source>
        <strain evidence="5">CBS 232.78</strain>
    </source>
</reference>
<proteinExistence type="inferred from homology"/>
<evidence type="ECO:0000256" key="4">
    <source>
        <dbReference type="ARBA" id="ARBA00023004"/>
    </source>
</evidence>
<dbReference type="InterPro" id="IPR050121">
    <property type="entry name" value="Cytochrome_P450_monoxygenase"/>
</dbReference>
<gene>
    <name evidence="5" type="ORF">B0H63DRAFT_449950</name>
</gene>
<dbReference type="InterPro" id="IPR036396">
    <property type="entry name" value="Cyt_P450_sf"/>
</dbReference>
<accession>A0AAE0NQP1</accession>
<name>A0AAE0NQP1_9PEZI</name>
<comment type="similarity">
    <text evidence="1">Belongs to the cytochrome P450 family.</text>
</comment>
<evidence type="ECO:0000313" key="6">
    <source>
        <dbReference type="Proteomes" id="UP001285441"/>
    </source>
</evidence>
<dbReference type="EMBL" id="JAULSW010000004">
    <property type="protein sequence ID" value="KAK3385953.1"/>
    <property type="molecule type" value="Genomic_DNA"/>
</dbReference>
<keyword evidence="4" id="KW-0408">Iron</keyword>
<evidence type="ECO:0000256" key="2">
    <source>
        <dbReference type="ARBA" id="ARBA00022617"/>
    </source>
</evidence>
<dbReference type="GO" id="GO:0020037">
    <property type="term" value="F:heme binding"/>
    <property type="evidence" value="ECO:0007669"/>
    <property type="project" value="InterPro"/>
</dbReference>
<evidence type="ECO:0000313" key="5">
    <source>
        <dbReference type="EMBL" id="KAK3385953.1"/>
    </source>
</evidence>
<evidence type="ECO:0000256" key="3">
    <source>
        <dbReference type="ARBA" id="ARBA00022723"/>
    </source>
</evidence>
<evidence type="ECO:0008006" key="7">
    <source>
        <dbReference type="Google" id="ProtNLM"/>
    </source>
</evidence>
<dbReference type="GO" id="GO:0004497">
    <property type="term" value="F:monooxygenase activity"/>
    <property type="evidence" value="ECO:0007669"/>
    <property type="project" value="InterPro"/>
</dbReference>
<sequence length="308" mass="35063">MTPPISRKPFHPPGRLPGCRTAPNQYLCALPSKRFHDGHKRNVSSRVCLFHNVGPNSHLGKDLSTAEGQEWKTRREVIASCFNEPNNEVFEGHTERSDTSTSANYKSSVQMILENCVLIMALGRGQLPRLKCCLAIMLEMIRLYTAVPVSKWVGGDQTVTLRVGCGKTTIVLPPKTMFITSYAALQTDPKYWGPDALVWRPSRWIQERRPGQAKPGDETLITIKKSAFLGWKFSQVEFVATLAALFRDWRVDPAPLHDGESRKAARKRVLDLIEHDWLRCSCCRFCIPKGRLWFGGREIDHVWNWTFE</sequence>
<evidence type="ECO:0000256" key="1">
    <source>
        <dbReference type="ARBA" id="ARBA00010617"/>
    </source>
</evidence>